<evidence type="ECO:0000313" key="6">
    <source>
        <dbReference type="EMBL" id="MBC6491617.1"/>
    </source>
</evidence>
<reference evidence="6 7" key="1">
    <citation type="submission" date="2016-07" db="EMBL/GenBank/DDBJ databases">
        <title>Genome analysis of Flavihumibacter stibioxidans YS-17.</title>
        <authorList>
            <person name="Shi K."/>
            <person name="Han Y."/>
            <person name="Wang G."/>
        </authorList>
    </citation>
    <scope>NUCLEOTIDE SEQUENCE [LARGE SCALE GENOMIC DNA]</scope>
    <source>
        <strain evidence="6 7">YS-17</strain>
    </source>
</reference>
<evidence type="ECO:0000256" key="1">
    <source>
        <dbReference type="ARBA" id="ARBA00004196"/>
    </source>
</evidence>
<dbReference type="EMBL" id="MBUA01000023">
    <property type="protein sequence ID" value="MBC6491617.1"/>
    <property type="molecule type" value="Genomic_DNA"/>
</dbReference>
<sequence length="388" mass="42878">MLVTGLVVTLLGVGCKDKGSGGDFSVSVNYINADKLAPMEKRRMVLEEIPFGGEGAPVILDSATVAEAKGKIELEGKAKEEGIYQVAVENGPVLLLVNDADNIKVELDMSKKERYYTVQGSEGSKQLQDFIQQYSDRSQEINGVFASLDSLKQVGASDSLVLAMTDRKNSSIASLTTYMKDFINNAKSPSVSLFSLGLSSQVLPKAEFETVMNNVMKKFPEHGMLKNLKQTYDQQQAQVAEMEKQRAAKSLVGKPAPNLTMADPGGKNVSIADFRGRYVLVDFWASWCGPCRQENPNVVRAYDKFRSKNFTILGVSLDKEKEPWLKAIAADKLSWSHMSDLKYWDSESVKVYGFEGIPYNVLIDPQGTIIAENLRGFDLENKLTEVLK</sequence>
<evidence type="ECO:0000313" key="7">
    <source>
        <dbReference type="Proteomes" id="UP000765802"/>
    </source>
</evidence>
<dbReference type="InterPro" id="IPR017937">
    <property type="entry name" value="Thioredoxin_CS"/>
</dbReference>
<dbReference type="CDD" id="cd02966">
    <property type="entry name" value="TlpA_like_family"/>
    <property type="match status" value="1"/>
</dbReference>
<dbReference type="SUPFAM" id="SSF52833">
    <property type="entry name" value="Thioredoxin-like"/>
    <property type="match status" value="1"/>
</dbReference>
<evidence type="ECO:0000259" key="5">
    <source>
        <dbReference type="PROSITE" id="PS51352"/>
    </source>
</evidence>
<comment type="subcellular location">
    <subcellularLocation>
        <location evidence="1">Cell envelope</location>
    </subcellularLocation>
</comment>
<dbReference type="Pfam" id="PF14289">
    <property type="entry name" value="DUF4369"/>
    <property type="match status" value="1"/>
</dbReference>
<dbReference type="PROSITE" id="PS51352">
    <property type="entry name" value="THIOREDOXIN_2"/>
    <property type="match status" value="1"/>
</dbReference>
<name>A0ABR7M9H5_9BACT</name>
<accession>A0ABR7M9H5</accession>
<dbReference type="Gene3D" id="3.40.30.10">
    <property type="entry name" value="Glutaredoxin"/>
    <property type="match status" value="1"/>
</dbReference>
<dbReference type="InterPro" id="IPR025380">
    <property type="entry name" value="DUF4369"/>
</dbReference>
<dbReference type="PROSITE" id="PS00194">
    <property type="entry name" value="THIOREDOXIN_1"/>
    <property type="match status" value="1"/>
</dbReference>
<dbReference type="InterPro" id="IPR036249">
    <property type="entry name" value="Thioredoxin-like_sf"/>
</dbReference>
<keyword evidence="2" id="KW-0201">Cytochrome c-type biogenesis</keyword>
<organism evidence="6 7">
    <name type="scientific">Flavihumibacter stibioxidans</name>
    <dbReference type="NCBI Taxonomy" id="1834163"/>
    <lineage>
        <taxon>Bacteria</taxon>
        <taxon>Pseudomonadati</taxon>
        <taxon>Bacteroidota</taxon>
        <taxon>Chitinophagia</taxon>
        <taxon>Chitinophagales</taxon>
        <taxon>Chitinophagaceae</taxon>
        <taxon>Flavihumibacter</taxon>
    </lineage>
</organism>
<comment type="caution">
    <text evidence="6">The sequence shown here is derived from an EMBL/GenBank/DDBJ whole genome shotgun (WGS) entry which is preliminary data.</text>
</comment>
<gene>
    <name evidence="6" type="ORF">BC349_11195</name>
</gene>
<dbReference type="Proteomes" id="UP000765802">
    <property type="component" value="Unassembled WGS sequence"/>
</dbReference>
<dbReference type="Pfam" id="PF00578">
    <property type="entry name" value="AhpC-TSA"/>
    <property type="match status" value="1"/>
</dbReference>
<evidence type="ECO:0000256" key="3">
    <source>
        <dbReference type="ARBA" id="ARBA00023157"/>
    </source>
</evidence>
<keyword evidence="7" id="KW-1185">Reference proteome</keyword>
<dbReference type="PANTHER" id="PTHR42852">
    <property type="entry name" value="THIOL:DISULFIDE INTERCHANGE PROTEIN DSBE"/>
    <property type="match status" value="1"/>
</dbReference>
<dbReference type="PANTHER" id="PTHR42852:SF6">
    <property type="entry name" value="THIOL:DISULFIDE INTERCHANGE PROTEIN DSBE"/>
    <property type="match status" value="1"/>
</dbReference>
<dbReference type="InterPro" id="IPR013766">
    <property type="entry name" value="Thioredoxin_domain"/>
</dbReference>
<dbReference type="InterPro" id="IPR000866">
    <property type="entry name" value="AhpC/TSA"/>
</dbReference>
<keyword evidence="4" id="KW-0676">Redox-active center</keyword>
<protein>
    <recommendedName>
        <fullName evidence="5">Thioredoxin domain-containing protein</fullName>
    </recommendedName>
</protein>
<dbReference type="InterPro" id="IPR050553">
    <property type="entry name" value="Thioredoxin_ResA/DsbE_sf"/>
</dbReference>
<keyword evidence="3" id="KW-1015">Disulfide bond</keyword>
<proteinExistence type="predicted"/>
<evidence type="ECO:0000256" key="4">
    <source>
        <dbReference type="ARBA" id="ARBA00023284"/>
    </source>
</evidence>
<evidence type="ECO:0000256" key="2">
    <source>
        <dbReference type="ARBA" id="ARBA00022748"/>
    </source>
</evidence>
<feature type="domain" description="Thioredoxin" evidence="5">
    <location>
        <begin position="250"/>
        <end position="388"/>
    </location>
</feature>